<dbReference type="InterPro" id="IPR035984">
    <property type="entry name" value="Acyl-CoA-binding_sf"/>
</dbReference>
<dbReference type="PRINTS" id="PR00689">
    <property type="entry name" value="ACOABINDINGP"/>
</dbReference>
<evidence type="ECO:0000256" key="1">
    <source>
        <dbReference type="ARBA" id="ARBA00023121"/>
    </source>
</evidence>
<name>A0A286XRU3_CAVPO</name>
<keyword evidence="3" id="KW-1133">Transmembrane helix</keyword>
<evidence type="ECO:0000256" key="3">
    <source>
        <dbReference type="SAM" id="Phobius"/>
    </source>
</evidence>
<dbReference type="PANTHER" id="PTHR23310">
    <property type="entry name" value="ACYL-COA-BINDING PROTEIN, ACBP"/>
    <property type="match status" value="1"/>
</dbReference>
<protein>
    <submittedName>
        <fullName evidence="5">Acyl-CoA binding domain containing 4</fullName>
    </submittedName>
</protein>
<keyword evidence="6" id="KW-1185">Reference proteome</keyword>
<dbReference type="Ensembl" id="ENSCPOT00000048347.1">
    <property type="protein sequence ID" value="ENSCPOP00000028007.1"/>
    <property type="gene ID" value="ENSCPOG00000034610.1"/>
</dbReference>
<dbReference type="InParanoid" id="A0A286XRU3"/>
<dbReference type="InterPro" id="IPR022408">
    <property type="entry name" value="Acyl-CoA-binding_prot_CS"/>
</dbReference>
<dbReference type="OMA" id="NIPPEHG"/>
<evidence type="ECO:0000313" key="5">
    <source>
        <dbReference type="Ensembl" id="ENSCPOP00000028007.1"/>
    </source>
</evidence>
<reference evidence="5" key="2">
    <citation type="submission" date="2025-08" db="UniProtKB">
        <authorList>
            <consortium name="Ensembl"/>
        </authorList>
    </citation>
    <scope>IDENTIFICATION</scope>
    <source>
        <strain evidence="5">2N</strain>
    </source>
</reference>
<dbReference type="STRING" id="10141.ENSCPOP00000028007"/>
<dbReference type="EMBL" id="AAKN02045615">
    <property type="status" value="NOT_ANNOTATED_CDS"/>
    <property type="molecule type" value="Genomic_DNA"/>
</dbReference>
<evidence type="ECO:0000259" key="4">
    <source>
        <dbReference type="PROSITE" id="PS51228"/>
    </source>
</evidence>
<keyword evidence="3" id="KW-0472">Membrane</keyword>
<dbReference type="GeneTree" id="ENSGT00940000160739"/>
<dbReference type="GeneID" id="100724636"/>
<dbReference type="Proteomes" id="UP000005447">
    <property type="component" value="Unassembled WGS sequence"/>
</dbReference>
<feature type="region of interest" description="Disordered" evidence="2">
    <location>
        <begin position="1"/>
        <end position="39"/>
    </location>
</feature>
<dbReference type="RefSeq" id="XP_023419066.1">
    <property type="nucleotide sequence ID" value="XM_023563298.2"/>
</dbReference>
<dbReference type="FunCoup" id="A0A286XRU3">
    <property type="interactions" value="342"/>
</dbReference>
<sequence length="354" mass="39365">MHLSDAVEDTTGPATLAACPRAKSRSPAGGGSRGTVRMGSECGGSKPACREQFQAAASVIQSLPRTGSYRPSHEEMLRFYSYYKQATLGPCLVPRPGFWDPIGRYKWDAWHSLGGMSREEAMSAYVAEMKLVAQKVIDTVPLGEVSEDMFSYFVPLYQVIPDMPRPPEAFLRRVTGWKDDDQAVPEPPYQPKEPVPLGPESQIPVDLDPEVFCDSLEQLEPEPVRPLPPLPHPRSYGCPPPHYVTQVLAEQRGVAGGDPDAKMSLEPPMEREELEGGRPGPQNLDSLLVGTIWALQESMRDVQGRLQTLESKPMAPAQGPRPRPLRLSATTLLFLFLWPFVAQWLLRQLRTQKR</sequence>
<feature type="transmembrane region" description="Helical" evidence="3">
    <location>
        <begin position="327"/>
        <end position="346"/>
    </location>
</feature>
<proteinExistence type="predicted"/>
<dbReference type="InterPro" id="IPR000582">
    <property type="entry name" value="Acyl-CoA-binding_protein"/>
</dbReference>
<dbReference type="eggNOG" id="KOG0817">
    <property type="taxonomic scope" value="Eukaryota"/>
</dbReference>
<dbReference type="AlphaFoldDB" id="A0A286XRU3"/>
<dbReference type="FunFam" id="1.20.80.10:FF:000010">
    <property type="entry name" value="Acyl-CoA-binding domain-containing protein 5"/>
    <property type="match status" value="1"/>
</dbReference>
<dbReference type="Bgee" id="ENSCPOG00000034610">
    <property type="expression patterns" value="Expressed in adrenal gland and 13 other cell types or tissues"/>
</dbReference>
<keyword evidence="1" id="KW-0446">Lipid-binding</keyword>
<dbReference type="Gene3D" id="1.20.80.10">
    <property type="match status" value="1"/>
</dbReference>
<reference evidence="5" key="3">
    <citation type="submission" date="2025-09" db="UniProtKB">
        <authorList>
            <consortium name="Ensembl"/>
        </authorList>
    </citation>
    <scope>IDENTIFICATION</scope>
    <source>
        <strain evidence="5">2N</strain>
    </source>
</reference>
<dbReference type="GO" id="GO:0006631">
    <property type="term" value="P:fatty acid metabolic process"/>
    <property type="evidence" value="ECO:0007669"/>
    <property type="project" value="TreeGrafter"/>
</dbReference>
<dbReference type="GO" id="GO:0005737">
    <property type="term" value="C:cytoplasm"/>
    <property type="evidence" value="ECO:0007669"/>
    <property type="project" value="TreeGrafter"/>
</dbReference>
<feature type="region of interest" description="Disordered" evidence="2">
    <location>
        <begin position="254"/>
        <end position="282"/>
    </location>
</feature>
<dbReference type="Pfam" id="PF00887">
    <property type="entry name" value="ACBP"/>
    <property type="match status" value="1"/>
</dbReference>
<evidence type="ECO:0000256" key="2">
    <source>
        <dbReference type="SAM" id="MobiDB-lite"/>
    </source>
</evidence>
<dbReference type="PROSITE" id="PS00880">
    <property type="entry name" value="ACB_1"/>
    <property type="match status" value="1"/>
</dbReference>
<feature type="domain" description="ACB" evidence="4">
    <location>
        <begin position="49"/>
        <end position="138"/>
    </location>
</feature>
<dbReference type="PANTHER" id="PTHR23310:SF53">
    <property type="entry name" value="ACYL-COA-BINDING DOMAIN-CONTAINING PROTEIN 4"/>
    <property type="match status" value="1"/>
</dbReference>
<organism evidence="5 6">
    <name type="scientific">Cavia porcellus</name>
    <name type="common">Guinea pig</name>
    <dbReference type="NCBI Taxonomy" id="10141"/>
    <lineage>
        <taxon>Eukaryota</taxon>
        <taxon>Metazoa</taxon>
        <taxon>Chordata</taxon>
        <taxon>Craniata</taxon>
        <taxon>Vertebrata</taxon>
        <taxon>Euteleostomi</taxon>
        <taxon>Mammalia</taxon>
        <taxon>Eutheria</taxon>
        <taxon>Euarchontoglires</taxon>
        <taxon>Glires</taxon>
        <taxon>Rodentia</taxon>
        <taxon>Hystricomorpha</taxon>
        <taxon>Caviidae</taxon>
        <taxon>Cavia</taxon>
    </lineage>
</organism>
<gene>
    <name evidence="5" type="primary">ACBD4</name>
</gene>
<evidence type="ECO:0000313" key="6">
    <source>
        <dbReference type="Proteomes" id="UP000005447"/>
    </source>
</evidence>
<dbReference type="InterPro" id="IPR014352">
    <property type="entry name" value="FERM/acyl-CoA-bd_prot_sf"/>
</dbReference>
<keyword evidence="3" id="KW-0812">Transmembrane</keyword>
<dbReference type="PROSITE" id="PS51228">
    <property type="entry name" value="ACB_2"/>
    <property type="match status" value="1"/>
</dbReference>
<reference evidence="6" key="1">
    <citation type="journal article" date="2011" name="Nature">
        <title>A high-resolution map of human evolutionary constraint using 29 mammals.</title>
        <authorList>
            <person name="Lindblad-Toh K."/>
            <person name="Garber M."/>
            <person name="Zuk O."/>
            <person name="Lin M.F."/>
            <person name="Parker B.J."/>
            <person name="Washietl S."/>
            <person name="Kheradpour P."/>
            <person name="Ernst J."/>
            <person name="Jordan G."/>
            <person name="Mauceli E."/>
            <person name="Ward L.D."/>
            <person name="Lowe C.B."/>
            <person name="Holloway A.K."/>
            <person name="Clamp M."/>
            <person name="Gnerre S."/>
            <person name="Alfoldi J."/>
            <person name="Beal K."/>
            <person name="Chang J."/>
            <person name="Clawson H."/>
            <person name="Cuff J."/>
            <person name="Di Palma F."/>
            <person name="Fitzgerald S."/>
            <person name="Flicek P."/>
            <person name="Guttman M."/>
            <person name="Hubisz M.J."/>
            <person name="Jaffe D.B."/>
            <person name="Jungreis I."/>
            <person name="Kent W.J."/>
            <person name="Kostka D."/>
            <person name="Lara M."/>
            <person name="Martins A.L."/>
            <person name="Massingham T."/>
            <person name="Moltke I."/>
            <person name="Raney B.J."/>
            <person name="Rasmussen M.D."/>
            <person name="Robinson J."/>
            <person name="Stark A."/>
            <person name="Vilella A.J."/>
            <person name="Wen J."/>
            <person name="Xie X."/>
            <person name="Zody M.C."/>
            <person name="Baldwin J."/>
            <person name="Bloom T."/>
            <person name="Chin C.W."/>
            <person name="Heiman D."/>
            <person name="Nicol R."/>
            <person name="Nusbaum C."/>
            <person name="Young S."/>
            <person name="Wilkinson J."/>
            <person name="Worley K.C."/>
            <person name="Kovar C.L."/>
            <person name="Muzny D.M."/>
            <person name="Gibbs R.A."/>
            <person name="Cree A."/>
            <person name="Dihn H.H."/>
            <person name="Fowler G."/>
            <person name="Jhangiani S."/>
            <person name="Joshi V."/>
            <person name="Lee S."/>
            <person name="Lewis L.R."/>
            <person name="Nazareth L.V."/>
            <person name="Okwuonu G."/>
            <person name="Santibanez J."/>
            <person name="Warren W.C."/>
            <person name="Mardis E.R."/>
            <person name="Weinstock G.M."/>
            <person name="Wilson R.K."/>
            <person name="Delehaunty K."/>
            <person name="Dooling D."/>
            <person name="Fronik C."/>
            <person name="Fulton L."/>
            <person name="Fulton B."/>
            <person name="Graves T."/>
            <person name="Minx P."/>
            <person name="Sodergren E."/>
            <person name="Birney E."/>
            <person name="Margulies E.H."/>
            <person name="Herrero J."/>
            <person name="Green E.D."/>
            <person name="Haussler D."/>
            <person name="Siepel A."/>
            <person name="Goldman N."/>
            <person name="Pollard K.S."/>
            <person name="Pedersen J.S."/>
            <person name="Lander E.S."/>
            <person name="Kellis M."/>
        </authorList>
    </citation>
    <scope>NUCLEOTIDE SEQUENCE [LARGE SCALE GENOMIC DNA]</scope>
    <source>
        <strain evidence="6">2N</strain>
    </source>
</reference>
<accession>A0A286XRU3</accession>
<feature type="compositionally biased region" description="Basic and acidic residues" evidence="2">
    <location>
        <begin position="259"/>
        <end position="276"/>
    </location>
</feature>
<dbReference type="CDD" id="cd00435">
    <property type="entry name" value="ACBP"/>
    <property type="match status" value="1"/>
</dbReference>
<dbReference type="GO" id="GO:0000062">
    <property type="term" value="F:fatty-acyl-CoA binding"/>
    <property type="evidence" value="ECO:0007669"/>
    <property type="project" value="InterPro"/>
</dbReference>
<dbReference type="SUPFAM" id="SSF47027">
    <property type="entry name" value="Acyl-CoA binding protein"/>
    <property type="match status" value="1"/>
</dbReference>
<dbReference type="VEuPathDB" id="HostDB:ENSCPOG00000034610"/>
<dbReference type="RefSeq" id="XP_023419067.1">
    <property type="nucleotide sequence ID" value="XM_023563299.2"/>
</dbReference>